<dbReference type="SUPFAM" id="SSF50022">
    <property type="entry name" value="ISP domain"/>
    <property type="match status" value="1"/>
</dbReference>
<proteinExistence type="inferred from homology"/>
<keyword evidence="4" id="KW-0411">Iron-sulfur</keyword>
<comment type="cofactor">
    <cofactor evidence="5">
        <name>[2Fe-2S] cluster</name>
        <dbReference type="ChEBI" id="CHEBI:190135"/>
    </cofactor>
</comment>
<dbReference type="EMBL" id="CP016172">
    <property type="protein sequence ID" value="ANN78082.1"/>
    <property type="molecule type" value="Genomic_DNA"/>
</dbReference>
<dbReference type="CDD" id="cd03528">
    <property type="entry name" value="Rieske_RO_ferredoxin"/>
    <property type="match status" value="1"/>
</dbReference>
<keyword evidence="2" id="KW-0479">Metal-binding</keyword>
<dbReference type="RefSeq" id="WP_066658871.1">
    <property type="nucleotide sequence ID" value="NZ_CBCSCL010000041.1"/>
</dbReference>
<feature type="domain" description="Rieske" evidence="7">
    <location>
        <begin position="3"/>
        <end position="99"/>
    </location>
</feature>
<organism evidence="8 9">
    <name type="scientific">Bordetella flabilis</name>
    <dbReference type="NCBI Taxonomy" id="463014"/>
    <lineage>
        <taxon>Bacteria</taxon>
        <taxon>Pseudomonadati</taxon>
        <taxon>Pseudomonadota</taxon>
        <taxon>Betaproteobacteria</taxon>
        <taxon>Burkholderiales</taxon>
        <taxon>Alcaligenaceae</taxon>
        <taxon>Bordetella</taxon>
    </lineage>
</organism>
<evidence type="ECO:0000313" key="8">
    <source>
        <dbReference type="EMBL" id="ANN78082.1"/>
    </source>
</evidence>
<reference evidence="8 9" key="1">
    <citation type="submission" date="2016-06" db="EMBL/GenBank/DDBJ databases">
        <title>Complete genome sequences of Bordetella bronchialis and Bordetella flabilis.</title>
        <authorList>
            <person name="LiPuma J.J."/>
            <person name="Spilker T."/>
        </authorList>
    </citation>
    <scope>NUCLEOTIDE SEQUENCE [LARGE SCALE GENOMIC DNA]</scope>
    <source>
        <strain evidence="8 9">AU10664</strain>
    </source>
</reference>
<evidence type="ECO:0000256" key="6">
    <source>
        <dbReference type="ARBA" id="ARBA00038001"/>
    </source>
</evidence>
<evidence type="ECO:0000256" key="5">
    <source>
        <dbReference type="ARBA" id="ARBA00034078"/>
    </source>
</evidence>
<comment type="similarity">
    <text evidence="6">Belongs to the bacterial ring-hydroxylating dioxygenase ferredoxin component family.</text>
</comment>
<dbReference type="STRING" id="463014.BAU07_14160"/>
<evidence type="ECO:0000256" key="1">
    <source>
        <dbReference type="ARBA" id="ARBA00022714"/>
    </source>
</evidence>
<accession>A0A193GDH4</accession>
<dbReference type="Pfam" id="PF00355">
    <property type="entry name" value="Rieske"/>
    <property type="match status" value="1"/>
</dbReference>
<name>A0A193GDH4_9BORD</name>
<dbReference type="KEGG" id="bfz:BAU07_14160"/>
<protein>
    <submittedName>
        <fullName evidence="8">Ferredoxin</fullName>
    </submittedName>
</protein>
<dbReference type="PANTHER" id="PTHR21496:SF0">
    <property type="entry name" value="RIESKE DOMAIN-CONTAINING PROTEIN"/>
    <property type="match status" value="1"/>
</dbReference>
<dbReference type="GO" id="GO:0051537">
    <property type="term" value="F:2 iron, 2 sulfur cluster binding"/>
    <property type="evidence" value="ECO:0007669"/>
    <property type="project" value="UniProtKB-KW"/>
</dbReference>
<dbReference type="Gene3D" id="2.102.10.10">
    <property type="entry name" value="Rieske [2Fe-2S] iron-sulphur domain"/>
    <property type="match status" value="1"/>
</dbReference>
<keyword evidence="1" id="KW-0001">2Fe-2S</keyword>
<keyword evidence="3" id="KW-0408">Iron</keyword>
<sequence>MNWIRIASADALDDDEVMAVDAEGRQFALYRSDGEFFLSDNICTHAHALLSDGYLEDGCIECPLHQARFDIKTGKALCAPATRDIRVYPVKVDGDAVLADLGE</sequence>
<dbReference type="Proteomes" id="UP000091926">
    <property type="component" value="Chromosome"/>
</dbReference>
<evidence type="ECO:0000256" key="3">
    <source>
        <dbReference type="ARBA" id="ARBA00023004"/>
    </source>
</evidence>
<dbReference type="GO" id="GO:0046872">
    <property type="term" value="F:metal ion binding"/>
    <property type="evidence" value="ECO:0007669"/>
    <property type="project" value="UniProtKB-KW"/>
</dbReference>
<evidence type="ECO:0000256" key="4">
    <source>
        <dbReference type="ARBA" id="ARBA00023014"/>
    </source>
</evidence>
<evidence type="ECO:0000259" key="7">
    <source>
        <dbReference type="PROSITE" id="PS51296"/>
    </source>
</evidence>
<keyword evidence="9" id="KW-1185">Reference proteome</keyword>
<dbReference type="InterPro" id="IPR036922">
    <property type="entry name" value="Rieske_2Fe-2S_sf"/>
</dbReference>
<dbReference type="PROSITE" id="PS51296">
    <property type="entry name" value="RIESKE"/>
    <property type="match status" value="1"/>
</dbReference>
<dbReference type="PANTHER" id="PTHR21496">
    <property type="entry name" value="FERREDOXIN-RELATED"/>
    <property type="match status" value="1"/>
</dbReference>
<dbReference type="OrthoDB" id="9800167at2"/>
<dbReference type="InterPro" id="IPR017941">
    <property type="entry name" value="Rieske_2Fe-2S"/>
</dbReference>
<gene>
    <name evidence="8" type="ORF">BAU07_14160</name>
</gene>
<evidence type="ECO:0000256" key="2">
    <source>
        <dbReference type="ARBA" id="ARBA00022723"/>
    </source>
</evidence>
<evidence type="ECO:0000313" key="9">
    <source>
        <dbReference type="Proteomes" id="UP000091926"/>
    </source>
</evidence>
<dbReference type="AlphaFoldDB" id="A0A193GDH4"/>